<dbReference type="RefSeq" id="WP_179561669.1">
    <property type="nucleotide sequence ID" value="NZ_BAABBJ010000003.1"/>
</dbReference>
<name>A0A512PCX1_9CELL</name>
<sequence>MVQAIVQVVPFGVGLAVAAAPMVVLALLLATSRPPRVGVAFAAGWVLGIVLAASVVVLVADLVPGGPPRTVTSVVRVLAGAALCWLAVRSWRSRATKGTPRWMAGVGEWTAGRALAVGLGLGALNPKNLVLVVAAAGAVVESTDRPAEQAAAVLVLGLLGGLGVGAPVVVRAVGGPAADRALASAGAWMTAHATALTAVVLLVIGVLLLVSGVTELV</sequence>
<reference evidence="2 3" key="1">
    <citation type="submission" date="2019-07" db="EMBL/GenBank/DDBJ databases">
        <title>Whole genome shotgun sequence of Cellulomonas soli NBRC 109434.</title>
        <authorList>
            <person name="Hosoyama A."/>
            <person name="Uohara A."/>
            <person name="Ohji S."/>
            <person name="Ichikawa N."/>
        </authorList>
    </citation>
    <scope>NUCLEOTIDE SEQUENCE [LARGE SCALE GENOMIC DNA]</scope>
    <source>
        <strain evidence="2 3">NBRC 109434</strain>
    </source>
</reference>
<feature type="transmembrane region" description="Helical" evidence="1">
    <location>
        <begin position="37"/>
        <end position="59"/>
    </location>
</feature>
<keyword evidence="1" id="KW-0812">Transmembrane</keyword>
<evidence type="ECO:0000256" key="1">
    <source>
        <dbReference type="SAM" id="Phobius"/>
    </source>
</evidence>
<gene>
    <name evidence="2" type="ORF">CSO01_17660</name>
</gene>
<organism evidence="2 3">
    <name type="scientific">Cellulomonas soli</name>
    <dbReference type="NCBI Taxonomy" id="931535"/>
    <lineage>
        <taxon>Bacteria</taxon>
        <taxon>Bacillati</taxon>
        <taxon>Actinomycetota</taxon>
        <taxon>Actinomycetes</taxon>
        <taxon>Micrococcales</taxon>
        <taxon>Cellulomonadaceae</taxon>
        <taxon>Cellulomonas</taxon>
    </lineage>
</organism>
<protein>
    <recommendedName>
        <fullName evidence="4">GAP family protein</fullName>
    </recommendedName>
</protein>
<dbReference type="Pfam" id="PF11139">
    <property type="entry name" value="SfLAP"/>
    <property type="match status" value="1"/>
</dbReference>
<feature type="transmembrane region" description="Helical" evidence="1">
    <location>
        <begin position="185"/>
        <end position="210"/>
    </location>
</feature>
<feature type="transmembrane region" description="Helical" evidence="1">
    <location>
        <begin position="6"/>
        <end position="30"/>
    </location>
</feature>
<evidence type="ECO:0000313" key="2">
    <source>
        <dbReference type="EMBL" id="GEP69051.1"/>
    </source>
</evidence>
<keyword evidence="3" id="KW-1185">Reference proteome</keyword>
<feature type="transmembrane region" description="Helical" evidence="1">
    <location>
        <begin position="151"/>
        <end position="173"/>
    </location>
</feature>
<dbReference type="EMBL" id="BKAL01000005">
    <property type="protein sequence ID" value="GEP69051.1"/>
    <property type="molecule type" value="Genomic_DNA"/>
</dbReference>
<keyword evidence="1" id="KW-0472">Membrane</keyword>
<dbReference type="Proteomes" id="UP000321798">
    <property type="component" value="Unassembled WGS sequence"/>
</dbReference>
<accession>A0A512PCX1</accession>
<evidence type="ECO:0008006" key="4">
    <source>
        <dbReference type="Google" id="ProtNLM"/>
    </source>
</evidence>
<proteinExistence type="predicted"/>
<dbReference type="AlphaFoldDB" id="A0A512PCX1"/>
<comment type="caution">
    <text evidence="2">The sequence shown here is derived from an EMBL/GenBank/DDBJ whole genome shotgun (WGS) entry which is preliminary data.</text>
</comment>
<keyword evidence="1" id="KW-1133">Transmembrane helix</keyword>
<dbReference type="InterPro" id="IPR021315">
    <property type="entry name" value="Gap/Sap"/>
</dbReference>
<feature type="transmembrane region" description="Helical" evidence="1">
    <location>
        <begin position="71"/>
        <end position="88"/>
    </location>
</feature>
<evidence type="ECO:0000313" key="3">
    <source>
        <dbReference type="Proteomes" id="UP000321798"/>
    </source>
</evidence>